<comment type="similarity">
    <text evidence="7">Belongs to the binding-protein-dependent transport system permease family.</text>
</comment>
<keyword evidence="3" id="KW-1003">Cell membrane</keyword>
<dbReference type="PROSITE" id="PS50928">
    <property type="entry name" value="ABC_TM1"/>
    <property type="match status" value="1"/>
</dbReference>
<dbReference type="RefSeq" id="WP_124797511.1">
    <property type="nucleotide sequence ID" value="NZ_CP034170.1"/>
</dbReference>
<dbReference type="EMBL" id="CP034170">
    <property type="protein sequence ID" value="AZI56826.1"/>
    <property type="molecule type" value="Genomic_DNA"/>
</dbReference>
<dbReference type="KEGG" id="nak:EH165_00215"/>
<dbReference type="GO" id="GO:0005886">
    <property type="term" value="C:plasma membrane"/>
    <property type="evidence" value="ECO:0007669"/>
    <property type="project" value="UniProtKB-SubCell"/>
</dbReference>
<dbReference type="InterPro" id="IPR050809">
    <property type="entry name" value="UgpAE/MalFG_permease"/>
</dbReference>
<dbReference type="PANTHER" id="PTHR43227:SF8">
    <property type="entry name" value="DIACETYLCHITOBIOSE UPTAKE SYSTEM PERMEASE PROTEIN DASB"/>
    <property type="match status" value="1"/>
</dbReference>
<dbReference type="InterPro" id="IPR035906">
    <property type="entry name" value="MetI-like_sf"/>
</dbReference>
<evidence type="ECO:0000256" key="6">
    <source>
        <dbReference type="ARBA" id="ARBA00023136"/>
    </source>
</evidence>
<evidence type="ECO:0000256" key="4">
    <source>
        <dbReference type="ARBA" id="ARBA00022692"/>
    </source>
</evidence>
<comment type="subcellular location">
    <subcellularLocation>
        <location evidence="1 7">Cell membrane</location>
        <topology evidence="1 7">Multi-pass membrane protein</topology>
    </subcellularLocation>
</comment>
<dbReference type="PANTHER" id="PTHR43227">
    <property type="entry name" value="BLL4140 PROTEIN"/>
    <property type="match status" value="1"/>
</dbReference>
<evidence type="ECO:0000256" key="7">
    <source>
        <dbReference type="RuleBase" id="RU363032"/>
    </source>
</evidence>
<feature type="transmembrane region" description="Helical" evidence="7">
    <location>
        <begin position="285"/>
        <end position="303"/>
    </location>
</feature>
<keyword evidence="4 7" id="KW-0812">Transmembrane</keyword>
<organism evidence="10 11">
    <name type="scientific">Nakamurella antarctica</name>
    <dbReference type="NCBI Taxonomy" id="1902245"/>
    <lineage>
        <taxon>Bacteria</taxon>
        <taxon>Bacillati</taxon>
        <taxon>Actinomycetota</taxon>
        <taxon>Actinomycetes</taxon>
        <taxon>Nakamurellales</taxon>
        <taxon>Nakamurellaceae</taxon>
        <taxon>Nakamurella</taxon>
    </lineage>
</organism>
<dbReference type="OrthoDB" id="3210259at2"/>
<dbReference type="CDD" id="cd06261">
    <property type="entry name" value="TM_PBP2"/>
    <property type="match status" value="1"/>
</dbReference>
<dbReference type="AlphaFoldDB" id="A0A3G8ZRW2"/>
<feature type="transmembrane region" description="Helical" evidence="7">
    <location>
        <begin position="92"/>
        <end position="116"/>
    </location>
</feature>
<evidence type="ECO:0000313" key="10">
    <source>
        <dbReference type="EMBL" id="AZI56826.1"/>
    </source>
</evidence>
<name>A0A3G8ZRW2_9ACTN</name>
<feature type="domain" description="ABC transmembrane type-1" evidence="9">
    <location>
        <begin position="92"/>
        <end position="302"/>
    </location>
</feature>
<dbReference type="Pfam" id="PF00528">
    <property type="entry name" value="BPD_transp_1"/>
    <property type="match status" value="1"/>
</dbReference>
<keyword evidence="11" id="KW-1185">Reference proteome</keyword>
<feature type="transmembrane region" description="Helical" evidence="7">
    <location>
        <begin position="231"/>
        <end position="250"/>
    </location>
</feature>
<feature type="transmembrane region" description="Helical" evidence="7">
    <location>
        <begin position="128"/>
        <end position="151"/>
    </location>
</feature>
<dbReference type="GO" id="GO:0055085">
    <property type="term" value="P:transmembrane transport"/>
    <property type="evidence" value="ECO:0007669"/>
    <property type="project" value="InterPro"/>
</dbReference>
<gene>
    <name evidence="10" type="ORF">EH165_00215</name>
</gene>
<evidence type="ECO:0000256" key="5">
    <source>
        <dbReference type="ARBA" id="ARBA00022989"/>
    </source>
</evidence>
<dbReference type="InterPro" id="IPR000515">
    <property type="entry name" value="MetI-like"/>
</dbReference>
<evidence type="ECO:0000256" key="8">
    <source>
        <dbReference type="SAM" id="MobiDB-lite"/>
    </source>
</evidence>
<evidence type="ECO:0000259" key="9">
    <source>
        <dbReference type="PROSITE" id="PS50928"/>
    </source>
</evidence>
<reference evidence="10 11" key="1">
    <citation type="submission" date="2018-11" db="EMBL/GenBank/DDBJ databases">
        <authorList>
            <person name="Da X."/>
        </authorList>
    </citation>
    <scope>NUCLEOTIDE SEQUENCE [LARGE SCALE GENOMIC DNA]</scope>
    <source>
        <strain evidence="10 11">S14-144</strain>
    </source>
</reference>
<feature type="transmembrane region" description="Helical" evidence="7">
    <location>
        <begin position="171"/>
        <end position="192"/>
    </location>
</feature>
<feature type="transmembrane region" description="Helical" evidence="7">
    <location>
        <begin position="30"/>
        <end position="53"/>
    </location>
</feature>
<sequence length="312" mass="34119">MTTTAADVSAGLAPAPSTKSRSGPGKWQPWLFLFPFLIPFVLFYVAPIAYAFYQSLFKIERTGGIFGKPSQVFAGLSQYASVFSDQDFRASILRVLVFGIVQIPVMLLISLGLALLLDSTLVYFKRFLRISFFVPYGVPGVIAAIMWGFIYSPNLSPIVALLNKLNISIDFLGTHVVLWSIANVVTWTYAGYNMLIIYSALLSIPQEIFEAARLDGASNWDIARRIKIPSVAPALVLTGVFSIIGTLQLFTEAKVFTNISTAITSSYTPNLVVLAKAQNNYNQSAALSVTLAVGTFILSFLFLKLTNRRAGA</sequence>
<reference evidence="10 11" key="2">
    <citation type="submission" date="2018-12" db="EMBL/GenBank/DDBJ databases">
        <title>Nakamurella antarcticus sp. nov., isolated from Antarctica South Shetland Islands soil.</title>
        <authorList>
            <person name="Peng F."/>
        </authorList>
    </citation>
    <scope>NUCLEOTIDE SEQUENCE [LARGE SCALE GENOMIC DNA]</scope>
    <source>
        <strain evidence="10 11">S14-144</strain>
    </source>
</reference>
<protein>
    <submittedName>
        <fullName evidence="10">Sugar ABC transporter permease</fullName>
    </submittedName>
</protein>
<keyword evidence="2 7" id="KW-0813">Transport</keyword>
<evidence type="ECO:0000256" key="3">
    <source>
        <dbReference type="ARBA" id="ARBA00022475"/>
    </source>
</evidence>
<evidence type="ECO:0000313" key="11">
    <source>
        <dbReference type="Proteomes" id="UP000268084"/>
    </source>
</evidence>
<evidence type="ECO:0000256" key="1">
    <source>
        <dbReference type="ARBA" id="ARBA00004651"/>
    </source>
</evidence>
<keyword evidence="5 7" id="KW-1133">Transmembrane helix</keyword>
<evidence type="ECO:0000256" key="2">
    <source>
        <dbReference type="ARBA" id="ARBA00022448"/>
    </source>
</evidence>
<dbReference type="Proteomes" id="UP000268084">
    <property type="component" value="Chromosome"/>
</dbReference>
<keyword evidence="6 7" id="KW-0472">Membrane</keyword>
<dbReference type="Gene3D" id="1.10.3720.10">
    <property type="entry name" value="MetI-like"/>
    <property type="match status" value="1"/>
</dbReference>
<accession>A0A3G8ZRW2</accession>
<feature type="region of interest" description="Disordered" evidence="8">
    <location>
        <begin position="1"/>
        <end position="24"/>
    </location>
</feature>
<dbReference type="SUPFAM" id="SSF161098">
    <property type="entry name" value="MetI-like"/>
    <property type="match status" value="1"/>
</dbReference>
<proteinExistence type="inferred from homology"/>